<proteinExistence type="predicted"/>
<name>A0ABU0DAM7_9BACI</name>
<organism evidence="1 2">
    <name type="scientific">Lederbergia wuyishanensis</name>
    <dbReference type="NCBI Taxonomy" id="1347903"/>
    <lineage>
        <taxon>Bacteria</taxon>
        <taxon>Bacillati</taxon>
        <taxon>Bacillota</taxon>
        <taxon>Bacilli</taxon>
        <taxon>Bacillales</taxon>
        <taxon>Bacillaceae</taxon>
        <taxon>Lederbergia</taxon>
    </lineage>
</organism>
<dbReference type="Proteomes" id="UP001232343">
    <property type="component" value="Unassembled WGS sequence"/>
</dbReference>
<protein>
    <submittedName>
        <fullName evidence="1">Uncharacterized protein</fullName>
    </submittedName>
</protein>
<gene>
    <name evidence="1" type="ORF">J2S14_004306</name>
</gene>
<evidence type="ECO:0000313" key="2">
    <source>
        <dbReference type="Proteomes" id="UP001232343"/>
    </source>
</evidence>
<sequence length="29" mass="3339">MYQITAIVEVKIPFKKVIPESNMKIGFDV</sequence>
<dbReference type="EMBL" id="JAUSUO010000016">
    <property type="protein sequence ID" value="MDQ0345450.1"/>
    <property type="molecule type" value="Genomic_DNA"/>
</dbReference>
<reference evidence="1 2" key="1">
    <citation type="submission" date="2023-07" db="EMBL/GenBank/DDBJ databases">
        <title>Genomic Encyclopedia of Type Strains, Phase IV (KMG-IV): sequencing the most valuable type-strain genomes for metagenomic binning, comparative biology and taxonomic classification.</title>
        <authorList>
            <person name="Goeker M."/>
        </authorList>
    </citation>
    <scope>NUCLEOTIDE SEQUENCE [LARGE SCALE GENOMIC DNA]</scope>
    <source>
        <strain evidence="1 2">DSM 27848</strain>
    </source>
</reference>
<keyword evidence="2" id="KW-1185">Reference proteome</keyword>
<accession>A0ABU0DAM7</accession>
<comment type="caution">
    <text evidence="1">The sequence shown here is derived from an EMBL/GenBank/DDBJ whole genome shotgun (WGS) entry which is preliminary data.</text>
</comment>
<evidence type="ECO:0000313" key="1">
    <source>
        <dbReference type="EMBL" id="MDQ0345450.1"/>
    </source>
</evidence>